<sequence>TTTIVAASSAVSETDALRAVVGLQTRMIGGVNLEQLLSELGDFKSLNALALLAEQLGRTGTAGEARTKAIEIATDGAQKEIEQLCGCLRHLGDAEQSYRVTWERMLGQLGKGAEE</sequence>
<dbReference type="EMBL" id="AGVO01000072">
    <property type="protein sequence ID" value="EHI50989.1"/>
    <property type="molecule type" value="Genomic_DNA"/>
</dbReference>
<comment type="caution">
    <text evidence="1">The sequence shown here is derived from an EMBL/GenBank/DDBJ whole genome shotgun (WGS) entry which is preliminary data.</text>
</comment>
<proteinExistence type="predicted"/>
<protein>
    <submittedName>
        <fullName evidence="1">Uncharacterized protein</fullName>
    </submittedName>
</protein>
<dbReference type="RefSeq" id="WP_005319387.1">
    <property type="nucleotide sequence ID" value="NZ_AGVO01000072.1"/>
</dbReference>
<gene>
    <name evidence="1" type="ORF">IYQ_19151</name>
</gene>
<reference evidence="1 2" key="1">
    <citation type="journal article" date="2012" name="Front. Microbiol.">
        <title>Draft Genome Sequence of the Virulent Strain 01-B526 of the Fish Pathogen Aeromonas salmonicida.</title>
        <authorList>
            <person name="Charette S.J."/>
            <person name="Brochu F."/>
            <person name="Boyle B."/>
            <person name="Filion G."/>
            <person name="Tanaka K.H."/>
            <person name="Derome N."/>
        </authorList>
    </citation>
    <scope>NUCLEOTIDE SEQUENCE [LARGE SCALE GENOMIC DNA]</scope>
    <source>
        <strain evidence="1 2">01-B526</strain>
    </source>
</reference>
<dbReference type="Proteomes" id="UP000006428">
    <property type="component" value="Unassembled WGS sequence"/>
</dbReference>
<name>A0ABN0DVQ1_AERSS</name>
<organism evidence="1 2">
    <name type="scientific">Aeromonas salmonicida subsp. salmonicida 01-B526</name>
    <dbReference type="NCBI Taxonomy" id="1076135"/>
    <lineage>
        <taxon>Bacteria</taxon>
        <taxon>Pseudomonadati</taxon>
        <taxon>Pseudomonadota</taxon>
        <taxon>Gammaproteobacteria</taxon>
        <taxon>Aeromonadales</taxon>
        <taxon>Aeromonadaceae</taxon>
        <taxon>Aeromonas</taxon>
    </lineage>
</organism>
<accession>A0ABN0DVQ1</accession>
<feature type="non-terminal residue" evidence="1">
    <location>
        <position position="1"/>
    </location>
</feature>
<evidence type="ECO:0000313" key="2">
    <source>
        <dbReference type="Proteomes" id="UP000006428"/>
    </source>
</evidence>
<evidence type="ECO:0000313" key="1">
    <source>
        <dbReference type="EMBL" id="EHI50989.1"/>
    </source>
</evidence>
<keyword evidence="2" id="KW-1185">Reference proteome</keyword>